<sequence>MGHLLAFALPSAVAWWLGARWVLVLLVAHALVSEPLQGWLVPTRQPDPLDAVADLVGVATGILLARTLRGAGEHASGKMDR</sequence>
<dbReference type="Proteomes" id="UP000219688">
    <property type="component" value="Unassembled WGS sequence"/>
</dbReference>
<evidence type="ECO:0000313" key="2">
    <source>
        <dbReference type="Proteomes" id="UP000219688"/>
    </source>
</evidence>
<dbReference type="AlphaFoldDB" id="A0A285VMA3"/>
<proteinExistence type="predicted"/>
<organism evidence="1 2">
    <name type="scientific">Ornithinimicrobium cerasi</name>
    <dbReference type="NCBI Taxonomy" id="2248773"/>
    <lineage>
        <taxon>Bacteria</taxon>
        <taxon>Bacillati</taxon>
        <taxon>Actinomycetota</taxon>
        <taxon>Actinomycetes</taxon>
        <taxon>Micrococcales</taxon>
        <taxon>Ornithinimicrobiaceae</taxon>
        <taxon>Ornithinimicrobium</taxon>
    </lineage>
</organism>
<protein>
    <recommendedName>
        <fullName evidence="3">VanZ like family protein</fullName>
    </recommendedName>
</protein>
<keyword evidence="2" id="KW-1185">Reference proteome</keyword>
<dbReference type="RefSeq" id="WP_244903761.1">
    <property type="nucleotide sequence ID" value="NZ_OBQK01000004.1"/>
</dbReference>
<reference evidence="2" key="1">
    <citation type="submission" date="2017-08" db="EMBL/GenBank/DDBJ databases">
        <authorList>
            <person name="Varghese N."/>
            <person name="Submissions S."/>
        </authorList>
    </citation>
    <scope>NUCLEOTIDE SEQUENCE [LARGE SCALE GENOMIC DNA]</scope>
    <source>
        <strain evidence="2">USBA17B2</strain>
    </source>
</reference>
<dbReference type="EMBL" id="OBQK01000004">
    <property type="protein sequence ID" value="SOC55210.1"/>
    <property type="molecule type" value="Genomic_DNA"/>
</dbReference>
<accession>A0A285VMA3</accession>
<gene>
    <name evidence="1" type="ORF">SAMN05421879_104269</name>
</gene>
<evidence type="ECO:0008006" key="3">
    <source>
        <dbReference type="Google" id="ProtNLM"/>
    </source>
</evidence>
<name>A0A285VMA3_9MICO</name>
<evidence type="ECO:0000313" key="1">
    <source>
        <dbReference type="EMBL" id="SOC55210.1"/>
    </source>
</evidence>